<sequence length="259" mass="31178">MNSINLMNHYKKFKKDIEERFSIPLHYVIFGILLIMWFLNIPIDQLISFLDDDFKFKILYAFSIVYNHILLCTLIISFLIFIIIMIFDKLNMNSFVPPDKEYVDGTKVSINYMSAINRLVNIYILIFTKYWIYYFLALVLINNGKFIYLNETSIYLNNIIMILNVVLLFLHIIRSIFVLKMPVDDLLLRINQHELEEYYNILNEKNGYVIVKPEYRKMTNYYLLKIDDRCNDSKFYKVINKSKSLDEIIYNFDYLTNNL</sequence>
<keyword evidence="1" id="KW-0472">Membrane</keyword>
<evidence type="ECO:0000313" key="2">
    <source>
        <dbReference type="EMBL" id="ALB00617.1"/>
    </source>
</evidence>
<keyword evidence="1" id="KW-0812">Transmembrane</keyword>
<proteinExistence type="predicted"/>
<evidence type="ECO:0000256" key="1">
    <source>
        <dbReference type="SAM" id="Phobius"/>
    </source>
</evidence>
<feature type="transmembrane region" description="Helical" evidence="1">
    <location>
        <begin position="21"/>
        <end position="39"/>
    </location>
</feature>
<feature type="transmembrane region" description="Helical" evidence="1">
    <location>
        <begin position="153"/>
        <end position="173"/>
    </location>
</feature>
<protein>
    <submittedName>
        <fullName evidence="2">Uncharacterized protein</fullName>
    </submittedName>
</protein>
<reference evidence="2" key="1">
    <citation type="journal article" date="2016" name="PLoS ONE">
        <title>A Look into the Melting Pot: The mecC-Harboring Region Is a Recombination Hot Spot in Staphylococcus stepanovicii.</title>
        <authorList>
            <person name="Semmler T."/>
            <person name="Harrison E.M."/>
            <person name="Lubke-Becker A."/>
            <person name="Ulrich R.G."/>
            <person name="Wieler L.H."/>
            <person name="Guenther S."/>
            <person name="Stamm I."/>
            <person name="Hanssen A.M."/>
            <person name="Holmes M.A."/>
            <person name="Vincze S."/>
            <person name="Walther B."/>
        </authorList>
    </citation>
    <scope>NUCLEOTIDE SEQUENCE</scope>
    <source>
        <strain evidence="2">IMT28705</strain>
    </source>
</reference>
<organism evidence="2">
    <name type="scientific">Mammaliicoccus stepanovicii</name>
    <dbReference type="NCBI Taxonomy" id="643214"/>
    <lineage>
        <taxon>Bacteria</taxon>
        <taxon>Bacillati</taxon>
        <taxon>Bacillota</taxon>
        <taxon>Bacilli</taxon>
        <taxon>Bacillales</taxon>
        <taxon>Staphylococcaceae</taxon>
        <taxon>Mammaliicoccus</taxon>
    </lineage>
</organism>
<feature type="transmembrane region" description="Helical" evidence="1">
    <location>
        <begin position="120"/>
        <end position="141"/>
    </location>
</feature>
<dbReference type="AlphaFoldDB" id="A0A0K2JN28"/>
<dbReference type="EMBL" id="KR732654">
    <property type="protein sequence ID" value="ALB00617.1"/>
    <property type="molecule type" value="Genomic_DNA"/>
</dbReference>
<name>A0A0K2JN28_9STAP</name>
<keyword evidence="1" id="KW-1133">Transmembrane helix</keyword>
<accession>A0A0K2JN28</accession>
<feature type="transmembrane region" description="Helical" evidence="1">
    <location>
        <begin position="59"/>
        <end position="87"/>
    </location>
</feature>